<keyword evidence="3" id="KW-1185">Reference proteome</keyword>
<reference evidence="2 3" key="1">
    <citation type="submission" date="2017-03" db="EMBL/GenBank/DDBJ databases">
        <title>Genome Survey of Euroglyphus maynei.</title>
        <authorList>
            <person name="Arlian L.G."/>
            <person name="Morgan M.S."/>
            <person name="Rider S.D."/>
        </authorList>
    </citation>
    <scope>NUCLEOTIDE SEQUENCE [LARGE SCALE GENOMIC DNA]</scope>
    <source>
        <strain evidence="2">Arlian Lab</strain>
        <tissue evidence="2">Whole body</tissue>
    </source>
</reference>
<gene>
    <name evidence="2" type="ORF">BLA29_003159</name>
</gene>
<proteinExistence type="predicted"/>
<accession>A0A1Y3B6Y2</accession>
<sequence>MKEMRDVAGRAQRYCKLSAFTGLGEKTSPITPTTGADLSPTASTLSFPPPYTEATAADKTCSINENSDKLVNSFIRKLKPDQVTVVKITKESKK</sequence>
<organism evidence="2 3">
    <name type="scientific">Euroglyphus maynei</name>
    <name type="common">Mayne's house dust mite</name>
    <dbReference type="NCBI Taxonomy" id="6958"/>
    <lineage>
        <taxon>Eukaryota</taxon>
        <taxon>Metazoa</taxon>
        <taxon>Ecdysozoa</taxon>
        <taxon>Arthropoda</taxon>
        <taxon>Chelicerata</taxon>
        <taxon>Arachnida</taxon>
        <taxon>Acari</taxon>
        <taxon>Acariformes</taxon>
        <taxon>Sarcoptiformes</taxon>
        <taxon>Astigmata</taxon>
        <taxon>Psoroptidia</taxon>
        <taxon>Analgoidea</taxon>
        <taxon>Pyroglyphidae</taxon>
        <taxon>Pyroglyphinae</taxon>
        <taxon>Euroglyphus</taxon>
    </lineage>
</organism>
<evidence type="ECO:0000313" key="2">
    <source>
        <dbReference type="EMBL" id="OTF75653.1"/>
    </source>
</evidence>
<feature type="region of interest" description="Disordered" evidence="1">
    <location>
        <begin position="23"/>
        <end position="50"/>
    </location>
</feature>
<dbReference type="AlphaFoldDB" id="A0A1Y3B6Y2"/>
<dbReference type="Proteomes" id="UP000194236">
    <property type="component" value="Unassembled WGS sequence"/>
</dbReference>
<name>A0A1Y3B6Y2_EURMA</name>
<protein>
    <submittedName>
        <fullName evidence="2">Uncharacterized protein</fullName>
    </submittedName>
</protein>
<comment type="caution">
    <text evidence="2">The sequence shown here is derived from an EMBL/GenBank/DDBJ whole genome shotgun (WGS) entry which is preliminary data.</text>
</comment>
<evidence type="ECO:0000256" key="1">
    <source>
        <dbReference type="SAM" id="MobiDB-lite"/>
    </source>
</evidence>
<evidence type="ECO:0000313" key="3">
    <source>
        <dbReference type="Proteomes" id="UP000194236"/>
    </source>
</evidence>
<feature type="compositionally biased region" description="Polar residues" evidence="1">
    <location>
        <begin position="28"/>
        <end position="46"/>
    </location>
</feature>
<dbReference type="EMBL" id="MUJZ01040938">
    <property type="protein sequence ID" value="OTF75653.1"/>
    <property type="molecule type" value="Genomic_DNA"/>
</dbReference>